<dbReference type="Gene3D" id="3.40.50.720">
    <property type="entry name" value="NAD(P)-binding Rossmann-like Domain"/>
    <property type="match status" value="1"/>
</dbReference>
<evidence type="ECO:0008006" key="5">
    <source>
        <dbReference type="Google" id="ProtNLM"/>
    </source>
</evidence>
<reference evidence="4" key="1">
    <citation type="journal article" date="2010" name="ISME J.">
        <title>Metagenome of the Mediterranean deep chlorophyll maximum studied by direct and fosmid library 454 pyrosequencing.</title>
        <authorList>
            <person name="Ghai R."/>
            <person name="Martin-Cuadrado A.B."/>
            <person name="Molto A.G."/>
            <person name="Heredia I.G."/>
            <person name="Cabrera R."/>
            <person name="Martin J."/>
            <person name="Verdu M."/>
            <person name="Deschamps P."/>
            <person name="Moreira D."/>
            <person name="Lopez-Garcia P."/>
            <person name="Mira A."/>
            <person name="Rodriguez-Valera F."/>
        </authorList>
    </citation>
    <scope>NUCLEOTIDE SEQUENCE</scope>
</reference>
<dbReference type="InterPro" id="IPR013549">
    <property type="entry name" value="DUF1731"/>
</dbReference>
<evidence type="ECO:0000259" key="2">
    <source>
        <dbReference type="Pfam" id="PF01370"/>
    </source>
</evidence>
<dbReference type="PANTHER" id="PTHR11092:SF0">
    <property type="entry name" value="EPIMERASE FAMILY PROTEIN SDR39U1"/>
    <property type="match status" value="1"/>
</dbReference>
<organism evidence="4">
    <name type="scientific">uncultured marine bacterium MedDCM-OCT-S09-C3</name>
    <dbReference type="NCBI Taxonomy" id="743079"/>
    <lineage>
        <taxon>Bacteria</taxon>
        <taxon>environmental samples</taxon>
    </lineage>
</organism>
<dbReference type="EMBL" id="GU943008">
    <property type="protein sequence ID" value="ADD93983.1"/>
    <property type="molecule type" value="Genomic_DNA"/>
</dbReference>
<dbReference type="PANTHER" id="PTHR11092">
    <property type="entry name" value="SUGAR NUCLEOTIDE EPIMERASE RELATED"/>
    <property type="match status" value="1"/>
</dbReference>
<evidence type="ECO:0000259" key="3">
    <source>
        <dbReference type="Pfam" id="PF08338"/>
    </source>
</evidence>
<name>D6PE32_9BACT</name>
<dbReference type="SUPFAM" id="SSF55961">
    <property type="entry name" value="Bet v1-like"/>
    <property type="match status" value="1"/>
</dbReference>
<dbReference type="Gene3D" id="3.30.530.20">
    <property type="match status" value="1"/>
</dbReference>
<evidence type="ECO:0000256" key="1">
    <source>
        <dbReference type="ARBA" id="ARBA00009353"/>
    </source>
</evidence>
<dbReference type="InterPro" id="IPR001509">
    <property type="entry name" value="Epimerase_deHydtase"/>
</dbReference>
<comment type="similarity">
    <text evidence="1">Belongs to the NAD(P)-dependent epimerase/dehydratase family. SDR39U1 subfamily.</text>
</comment>
<accession>D6PE32</accession>
<dbReference type="CDD" id="cd07820">
    <property type="entry name" value="SRPBCC_3"/>
    <property type="match status" value="1"/>
</dbReference>
<feature type="domain" description="DUF1731" evidence="3">
    <location>
        <begin position="411"/>
        <end position="457"/>
    </location>
</feature>
<feature type="domain" description="NAD-dependent epimerase/dehydratase" evidence="2">
    <location>
        <begin position="160"/>
        <end position="383"/>
    </location>
</feature>
<evidence type="ECO:0000313" key="4">
    <source>
        <dbReference type="EMBL" id="ADD93983.1"/>
    </source>
</evidence>
<dbReference type="Pfam" id="PF08338">
    <property type="entry name" value="DUF1731"/>
    <property type="match status" value="1"/>
</dbReference>
<dbReference type="NCBIfam" id="TIGR01777">
    <property type="entry name" value="yfcH"/>
    <property type="match status" value="1"/>
</dbReference>
<sequence length="463" mass="52170">MPIYEHTATFPFSRETVWNWHARPGAVRRIMPEWEGIRPLEVGGIKDGAVTTFRMSIGIVPQKWKAKHHSYIEGEQFCDNMIKGPFARWNHTHKFLENGTDEMKIQDTIDWKLPFHFFTRIGAPIMVMPRVHQMFKHRSRRILADLKRQEMFKNAPRKRILISGSTGLIGTQLGAFLETDGHDVHRLLRPSTKLHADQDPAKVVKWNDHTGEILEGSLENFDVVIHLAGAGIGDKRWSKKRKKLIAESREIPGRNLSNALAELTSPPSLFMCASAIGFYDNRGDEDLDETSSIGDGFLAKICKKWEDAMKPASDAGIRTIIMRNGIVTTASGGMLQQILLPAKLGGMGPIGGGRQWQSWISFDDLIYAIHYLMNHEDASGVFNMTSPNPVTQKQYAKTLGKVLRRPAFAPVPGFVMKILFGELGKSLILDGQKVHPKRLLELGFEFEHETLESALRDTLGRFA</sequence>
<dbReference type="InterPro" id="IPR036291">
    <property type="entry name" value="NAD(P)-bd_dom_sf"/>
</dbReference>
<dbReference type="Pfam" id="PF01370">
    <property type="entry name" value="Epimerase"/>
    <property type="match status" value="1"/>
</dbReference>
<protein>
    <recommendedName>
        <fullName evidence="5">TIGR01777 family protein</fullName>
    </recommendedName>
</protein>
<dbReference type="InterPro" id="IPR023393">
    <property type="entry name" value="START-like_dom_sf"/>
</dbReference>
<dbReference type="SUPFAM" id="SSF51735">
    <property type="entry name" value="NAD(P)-binding Rossmann-fold domains"/>
    <property type="match status" value="1"/>
</dbReference>
<proteinExistence type="inferred from homology"/>
<dbReference type="InterPro" id="IPR010099">
    <property type="entry name" value="SDR39U1"/>
</dbReference>
<dbReference type="AlphaFoldDB" id="D6PE32"/>